<comment type="similarity">
    <text evidence="1 2">Belongs to the small heat shock protein (HSP20) family.</text>
</comment>
<protein>
    <submittedName>
        <fullName evidence="4">Alpha-crystallin B chain like protein</fullName>
    </submittedName>
</protein>
<name>A0A8T0FH72_ARGBR</name>
<dbReference type="Pfam" id="PF00011">
    <property type="entry name" value="HSP20"/>
    <property type="match status" value="1"/>
</dbReference>
<reference evidence="4" key="1">
    <citation type="journal article" date="2020" name="bioRxiv">
        <title>Chromosome-level reference genome of the European wasp spider Argiope bruennichi: a resource for studies on range expansion and evolutionary adaptation.</title>
        <authorList>
            <person name="Sheffer M.M."/>
            <person name="Hoppe A."/>
            <person name="Krehenwinkel H."/>
            <person name="Uhl G."/>
            <person name="Kuss A.W."/>
            <person name="Jensen L."/>
            <person name="Jensen C."/>
            <person name="Gillespie R.G."/>
            <person name="Hoff K.J."/>
            <person name="Prost S."/>
        </authorList>
    </citation>
    <scope>NUCLEOTIDE SEQUENCE</scope>
</reference>
<dbReference type="InterPro" id="IPR001436">
    <property type="entry name" value="Alpha-crystallin/sHSP_animal"/>
</dbReference>
<dbReference type="GO" id="GO:0005737">
    <property type="term" value="C:cytoplasm"/>
    <property type="evidence" value="ECO:0007669"/>
    <property type="project" value="TreeGrafter"/>
</dbReference>
<evidence type="ECO:0000313" key="5">
    <source>
        <dbReference type="Proteomes" id="UP000807504"/>
    </source>
</evidence>
<dbReference type="GO" id="GO:0051082">
    <property type="term" value="F:unfolded protein binding"/>
    <property type="evidence" value="ECO:0007669"/>
    <property type="project" value="TreeGrafter"/>
</dbReference>
<dbReference type="SUPFAM" id="SSF49764">
    <property type="entry name" value="HSP20-like chaperones"/>
    <property type="match status" value="1"/>
</dbReference>
<dbReference type="CDD" id="cd06526">
    <property type="entry name" value="metazoan_ACD"/>
    <property type="match status" value="1"/>
</dbReference>
<dbReference type="Proteomes" id="UP000807504">
    <property type="component" value="Unassembled WGS sequence"/>
</dbReference>
<dbReference type="InterPro" id="IPR002068">
    <property type="entry name" value="A-crystallin/Hsp20_dom"/>
</dbReference>
<sequence length="188" mass="22018">MFGKFSLGLYDPYFPWPYFGMRDDEIVLSYFKEKSDRCLPAKAFNTKPDSKKRKHFKATLNVKHFSPGDIEVKVVDNFVVIHGKRDQPADQHGLVSREFTKRYQLHADVDGDAIKSSWSPDGVLTVYTPKSRTKERVVPITFEKPILIEKFETWLEEDRKIFAEHRRTRAQRNAKLSENPIMVGMEFF</sequence>
<dbReference type="PRINTS" id="PR00299">
    <property type="entry name" value="ACRYSTALLIN"/>
</dbReference>
<feature type="domain" description="SHSP" evidence="3">
    <location>
        <begin position="38"/>
        <end position="143"/>
    </location>
</feature>
<evidence type="ECO:0000313" key="4">
    <source>
        <dbReference type="EMBL" id="KAF8788680.1"/>
    </source>
</evidence>
<dbReference type="Gene3D" id="2.60.40.790">
    <property type="match status" value="1"/>
</dbReference>
<evidence type="ECO:0000259" key="3">
    <source>
        <dbReference type="PROSITE" id="PS01031"/>
    </source>
</evidence>
<dbReference type="AlphaFoldDB" id="A0A8T0FH72"/>
<reference evidence="4" key="2">
    <citation type="submission" date="2020-06" db="EMBL/GenBank/DDBJ databases">
        <authorList>
            <person name="Sheffer M."/>
        </authorList>
    </citation>
    <scope>NUCLEOTIDE SEQUENCE</scope>
</reference>
<dbReference type="InterPro" id="IPR008978">
    <property type="entry name" value="HSP20-like_chaperone"/>
</dbReference>
<evidence type="ECO:0000256" key="1">
    <source>
        <dbReference type="PROSITE-ProRule" id="PRU00285"/>
    </source>
</evidence>
<dbReference type="PANTHER" id="PTHR45640:SF26">
    <property type="entry name" value="RE23625P"/>
    <property type="match status" value="1"/>
</dbReference>
<dbReference type="PROSITE" id="PS01031">
    <property type="entry name" value="SHSP"/>
    <property type="match status" value="1"/>
</dbReference>
<organism evidence="4 5">
    <name type="scientific">Argiope bruennichi</name>
    <name type="common">Wasp spider</name>
    <name type="synonym">Aranea bruennichi</name>
    <dbReference type="NCBI Taxonomy" id="94029"/>
    <lineage>
        <taxon>Eukaryota</taxon>
        <taxon>Metazoa</taxon>
        <taxon>Ecdysozoa</taxon>
        <taxon>Arthropoda</taxon>
        <taxon>Chelicerata</taxon>
        <taxon>Arachnida</taxon>
        <taxon>Araneae</taxon>
        <taxon>Araneomorphae</taxon>
        <taxon>Entelegynae</taxon>
        <taxon>Araneoidea</taxon>
        <taxon>Araneidae</taxon>
        <taxon>Argiope</taxon>
    </lineage>
</organism>
<dbReference type="EMBL" id="JABXBU010000012">
    <property type="protein sequence ID" value="KAF8788680.1"/>
    <property type="molecule type" value="Genomic_DNA"/>
</dbReference>
<keyword evidence="5" id="KW-1185">Reference proteome</keyword>
<evidence type="ECO:0000256" key="2">
    <source>
        <dbReference type="RuleBase" id="RU003616"/>
    </source>
</evidence>
<proteinExistence type="inferred from homology"/>
<dbReference type="PANTHER" id="PTHR45640">
    <property type="entry name" value="HEAT SHOCK PROTEIN HSP-12.2-RELATED"/>
    <property type="match status" value="1"/>
</dbReference>
<dbReference type="GO" id="GO:0043066">
    <property type="term" value="P:negative regulation of apoptotic process"/>
    <property type="evidence" value="ECO:0007669"/>
    <property type="project" value="TreeGrafter"/>
</dbReference>
<dbReference type="GO" id="GO:0042026">
    <property type="term" value="P:protein refolding"/>
    <property type="evidence" value="ECO:0007669"/>
    <property type="project" value="TreeGrafter"/>
</dbReference>
<dbReference type="GO" id="GO:0009408">
    <property type="term" value="P:response to heat"/>
    <property type="evidence" value="ECO:0007669"/>
    <property type="project" value="TreeGrafter"/>
</dbReference>
<dbReference type="OrthoDB" id="6368705at2759"/>
<dbReference type="OMA" id="SENPIMV"/>
<dbReference type="GO" id="GO:0005634">
    <property type="term" value="C:nucleus"/>
    <property type="evidence" value="ECO:0007669"/>
    <property type="project" value="TreeGrafter"/>
</dbReference>
<comment type="caution">
    <text evidence="4">The sequence shown here is derived from an EMBL/GenBank/DDBJ whole genome shotgun (WGS) entry which is preliminary data.</text>
</comment>
<accession>A0A8T0FH72</accession>
<gene>
    <name evidence="4" type="ORF">HNY73_006696</name>
</gene>